<dbReference type="InterPro" id="IPR010281">
    <property type="entry name" value="DUF885"/>
</dbReference>
<protein>
    <submittedName>
        <fullName evidence="1">Uncharacterized protein</fullName>
    </submittedName>
</protein>
<gene>
    <name evidence="1" type="ORF">OS493_016464</name>
</gene>
<comment type="caution">
    <text evidence="1">The sequence shown here is derived from an EMBL/GenBank/DDBJ whole genome shotgun (WGS) entry which is preliminary data.</text>
</comment>
<dbReference type="OrthoDB" id="6019550at2759"/>
<dbReference type="PANTHER" id="PTHR33361:SF2">
    <property type="entry name" value="DUF885 DOMAIN-CONTAINING PROTEIN"/>
    <property type="match status" value="1"/>
</dbReference>
<dbReference type="Proteomes" id="UP001163046">
    <property type="component" value="Unassembled WGS sequence"/>
</dbReference>
<dbReference type="AlphaFoldDB" id="A0A9W9ZP97"/>
<sequence length="535" mass="60880">MHCGSKAPIEKSSPCDYSDEAKRVGLDEFLRKVKTKYYKMNPNNAVHDPDSTPTTIRQDFSPYNAHPDAIRTRTDAARALYSEANDLDNNAVSTKMKPREIKAIAQVKHFLQSNFGAPYDENYYAGDWMLGPNKFCWQPICSVGSDLKAHFTYKKWGIRPKTVDDVNFVIDHLQRLKDSLMQYIENVKYGVQAGFVRPVEDCQDGLYSIQRAYMKVSQQGPWGVLNESYTKEMLDPKWLAELQKDASEAWEREHKESVRTSINEALVEYVGKPLDSLLNYLEFNHSQYCVPSNISSGLATLPLSYIYKNGNNTGIRTTGKLPSGEPLSGKEAYTMILPYFTTNQMSPDDVYSLGEKMLGQLYPRAVEMAKKLTGKQNEAQAVDEFKRSLQNQSMFFNEEKIPENETNKDAFAKCTSMEQAKIYCPNRYKAMLTWFDFVNNAMSDLAPKTNHMFHFTGNRQSTPNCPIQLVANFNPGTGYQSYSASDKECTKAGQYRLPFYLNEMGPRYNAISVAAHEARPGHQTQVTDFNYPKDL</sequence>
<proteinExistence type="predicted"/>
<accession>A0A9W9ZP97</accession>
<evidence type="ECO:0000313" key="2">
    <source>
        <dbReference type="Proteomes" id="UP001163046"/>
    </source>
</evidence>
<dbReference type="EMBL" id="MU825881">
    <property type="protein sequence ID" value="KAJ7385383.1"/>
    <property type="molecule type" value="Genomic_DNA"/>
</dbReference>
<dbReference type="PANTHER" id="PTHR33361">
    <property type="entry name" value="GLR0591 PROTEIN"/>
    <property type="match status" value="1"/>
</dbReference>
<keyword evidence="2" id="KW-1185">Reference proteome</keyword>
<organism evidence="1 2">
    <name type="scientific">Desmophyllum pertusum</name>
    <dbReference type="NCBI Taxonomy" id="174260"/>
    <lineage>
        <taxon>Eukaryota</taxon>
        <taxon>Metazoa</taxon>
        <taxon>Cnidaria</taxon>
        <taxon>Anthozoa</taxon>
        <taxon>Hexacorallia</taxon>
        <taxon>Scleractinia</taxon>
        <taxon>Caryophylliina</taxon>
        <taxon>Caryophylliidae</taxon>
        <taxon>Desmophyllum</taxon>
    </lineage>
</organism>
<dbReference type="Pfam" id="PF05960">
    <property type="entry name" value="DUF885"/>
    <property type="match status" value="1"/>
</dbReference>
<name>A0A9W9ZP97_9CNID</name>
<reference evidence="1" key="1">
    <citation type="submission" date="2023-01" db="EMBL/GenBank/DDBJ databases">
        <title>Genome assembly of the deep-sea coral Lophelia pertusa.</title>
        <authorList>
            <person name="Herrera S."/>
            <person name="Cordes E."/>
        </authorList>
    </citation>
    <scope>NUCLEOTIDE SEQUENCE</scope>
    <source>
        <strain evidence="1">USNM1676648</strain>
        <tissue evidence="1">Polyp</tissue>
    </source>
</reference>
<evidence type="ECO:0000313" key="1">
    <source>
        <dbReference type="EMBL" id="KAJ7385383.1"/>
    </source>
</evidence>